<dbReference type="OrthoDB" id="634585at2"/>
<reference evidence="7 8" key="1">
    <citation type="submission" date="2018-01" db="EMBL/GenBank/DDBJ databases">
        <authorList>
            <person name="Gaut B.S."/>
            <person name="Morton B.R."/>
            <person name="Clegg M.T."/>
            <person name="Duvall M.R."/>
        </authorList>
    </citation>
    <scope>NUCLEOTIDE SEQUENCE [LARGE SCALE GENOMIC DNA]</scope>
    <source>
        <strain evidence="7 8">HR-AV</strain>
    </source>
</reference>
<keyword evidence="7" id="KW-0675">Receptor</keyword>
<evidence type="ECO:0000313" key="8">
    <source>
        <dbReference type="Proteomes" id="UP000236893"/>
    </source>
</evidence>
<dbReference type="Gene3D" id="2.170.130.10">
    <property type="entry name" value="TonB-dependent receptor, plug domain"/>
    <property type="match status" value="1"/>
</dbReference>
<dbReference type="InterPro" id="IPR025554">
    <property type="entry name" value="DUF4140"/>
</dbReference>
<accession>A0A2S5A491</accession>
<dbReference type="GO" id="GO:0009279">
    <property type="term" value="C:cell outer membrane"/>
    <property type="evidence" value="ECO:0007669"/>
    <property type="project" value="UniProtKB-SubCell"/>
</dbReference>
<dbReference type="InterPro" id="IPR011935">
    <property type="entry name" value="CHP02231"/>
</dbReference>
<name>A0A2S5A491_9SPHI</name>
<sequence length="602" mass="67088">MRVKTLLTATLIAYCLPALANDGKNSVNAKLQSAMILRVGAEVTHTAKATLTQGSNELWIEGLSSSIDVNSLQIKCSGGVTVMSSAFSTDYLTTGTPLPSVKKLQDSIDYYGREKDRIQVFLKTNDELLSLLKANKSIGGTQTGLSVAELMKMMDYYKAKSTELENEKSVFNNKLSKISESIARLQLQIDEESRKNDKSFGRLKLQLSSPLAATYDFTVSYYTNAAYWIPYYDLQASSADKPVKLTYKAKFVQTTGLDWKKVKLTLSTSTPGNGKTAPELKAWFLEYAINKALQGRVPGLEVAQNAISYDDASAKREKKYLSESVVIRGTNSVTPNQSPLYVVNGQIMNAEEATKISPETIKDINVLKDASAIALYGNRASNGVIIITLKEQTDYVSERENPIDVTYDIDLPYDILGSGNEQSVTLKSFDLPAEYKFYSAPKADKNTYLLATVNDWEKLNLLPGEANITFEGTYIGKSYIDPLSTQKTLNLTLGNDKRVIVKREKMQDYSSTKFIGSEKKQIFTYKLTVKNTKNSAVKMILKDQYPLSTQKDIEVELLESSKAHVNNEVGTLTWEFEMKPGETREFTLSYAVRYPKDQNLNL</sequence>
<dbReference type="NCBIfam" id="TIGR04057">
    <property type="entry name" value="SusC_RagA_signa"/>
    <property type="match status" value="1"/>
</dbReference>
<dbReference type="Pfam" id="PF13600">
    <property type="entry name" value="DUF4140"/>
    <property type="match status" value="1"/>
</dbReference>
<keyword evidence="8" id="KW-1185">Reference proteome</keyword>
<dbReference type="InterPro" id="IPR037066">
    <property type="entry name" value="Plug_dom_sf"/>
</dbReference>
<keyword evidence="1" id="KW-0812">Transmembrane</keyword>
<dbReference type="InterPro" id="IPR037291">
    <property type="entry name" value="DUF4139"/>
</dbReference>
<evidence type="ECO:0000259" key="5">
    <source>
        <dbReference type="Pfam" id="PF13598"/>
    </source>
</evidence>
<dbReference type="InterPro" id="IPR039426">
    <property type="entry name" value="TonB-dep_rcpt-like"/>
</dbReference>
<dbReference type="InterPro" id="IPR023997">
    <property type="entry name" value="TonB-dep_OMP_SusC/RagA_CS"/>
</dbReference>
<feature type="coiled-coil region" evidence="2">
    <location>
        <begin position="147"/>
        <end position="195"/>
    </location>
</feature>
<dbReference type="InterPro" id="IPR012910">
    <property type="entry name" value="Plug_dom"/>
</dbReference>
<evidence type="ECO:0000313" key="7">
    <source>
        <dbReference type="EMBL" id="POY37117.1"/>
    </source>
</evidence>
<comment type="subcellular location">
    <subcellularLocation>
        <location evidence="1">Cell outer membrane</location>
        <topology evidence="1">Multi-pass membrane protein</topology>
    </subcellularLocation>
</comment>
<keyword evidence="1" id="KW-1134">Transmembrane beta strand</keyword>
<evidence type="ECO:0000259" key="6">
    <source>
        <dbReference type="Pfam" id="PF13600"/>
    </source>
</evidence>
<evidence type="ECO:0000259" key="4">
    <source>
        <dbReference type="Pfam" id="PF07715"/>
    </source>
</evidence>
<dbReference type="PROSITE" id="PS52016">
    <property type="entry name" value="TONB_DEPENDENT_REC_3"/>
    <property type="match status" value="1"/>
</dbReference>
<protein>
    <submittedName>
        <fullName evidence="7">TonB-dependent receptor</fullName>
    </submittedName>
</protein>
<dbReference type="RefSeq" id="WP_103788727.1">
    <property type="nucleotide sequence ID" value="NZ_PQVF01000005.1"/>
</dbReference>
<dbReference type="PANTHER" id="PTHR31005:SF8">
    <property type="entry name" value="DUF4139 DOMAIN-CONTAINING PROTEIN"/>
    <property type="match status" value="1"/>
</dbReference>
<dbReference type="Pfam" id="PF07715">
    <property type="entry name" value="Plug"/>
    <property type="match status" value="1"/>
</dbReference>
<evidence type="ECO:0000256" key="2">
    <source>
        <dbReference type="SAM" id="Coils"/>
    </source>
</evidence>
<dbReference type="AlphaFoldDB" id="A0A2S5A491"/>
<dbReference type="EMBL" id="PQVF01000005">
    <property type="protein sequence ID" value="POY37117.1"/>
    <property type="molecule type" value="Genomic_DNA"/>
</dbReference>
<comment type="caution">
    <text evidence="7">The sequence shown here is derived from an EMBL/GenBank/DDBJ whole genome shotgun (WGS) entry which is preliminary data.</text>
</comment>
<feature type="domain" description="DUF4140" evidence="6">
    <location>
        <begin position="37"/>
        <end position="120"/>
    </location>
</feature>
<evidence type="ECO:0000256" key="3">
    <source>
        <dbReference type="SAM" id="SignalP"/>
    </source>
</evidence>
<evidence type="ECO:0000256" key="1">
    <source>
        <dbReference type="PROSITE-ProRule" id="PRU01360"/>
    </source>
</evidence>
<proteinExistence type="inferred from homology"/>
<keyword evidence="1" id="KW-0813">Transport</keyword>
<dbReference type="PANTHER" id="PTHR31005">
    <property type="entry name" value="DUF4139 DOMAIN-CONTAINING PROTEIN"/>
    <property type="match status" value="1"/>
</dbReference>
<gene>
    <name evidence="7" type="ORF">C3K47_08655</name>
</gene>
<organism evidence="7 8">
    <name type="scientific">Solitalea longa</name>
    <dbReference type="NCBI Taxonomy" id="2079460"/>
    <lineage>
        <taxon>Bacteria</taxon>
        <taxon>Pseudomonadati</taxon>
        <taxon>Bacteroidota</taxon>
        <taxon>Sphingobacteriia</taxon>
        <taxon>Sphingobacteriales</taxon>
        <taxon>Sphingobacteriaceae</taxon>
        <taxon>Solitalea</taxon>
    </lineage>
</organism>
<keyword evidence="1" id="KW-0472">Membrane</keyword>
<dbReference type="Proteomes" id="UP000236893">
    <property type="component" value="Unassembled WGS sequence"/>
</dbReference>
<feature type="signal peptide" evidence="3">
    <location>
        <begin position="1"/>
        <end position="20"/>
    </location>
</feature>
<comment type="similarity">
    <text evidence="1">Belongs to the TonB-dependent receptor family.</text>
</comment>
<keyword evidence="1" id="KW-0998">Cell outer membrane</keyword>
<keyword evidence="3" id="KW-0732">Signal</keyword>
<dbReference type="SUPFAM" id="SSF56935">
    <property type="entry name" value="Porins"/>
    <property type="match status" value="1"/>
</dbReference>
<feature type="domain" description="DUF4139" evidence="5">
    <location>
        <begin position="218"/>
        <end position="596"/>
    </location>
</feature>
<keyword evidence="2" id="KW-0175">Coiled coil</keyword>
<dbReference type="Pfam" id="PF13598">
    <property type="entry name" value="DUF4139"/>
    <property type="match status" value="1"/>
</dbReference>
<feature type="chain" id="PRO_5015728037" evidence="3">
    <location>
        <begin position="21"/>
        <end position="602"/>
    </location>
</feature>
<dbReference type="NCBIfam" id="TIGR02231">
    <property type="entry name" value="mucoidy inhibitor MuiA family protein"/>
    <property type="match status" value="1"/>
</dbReference>
<feature type="domain" description="TonB-dependent receptor plug" evidence="4">
    <location>
        <begin position="289"/>
        <end position="384"/>
    </location>
</feature>